<dbReference type="SUPFAM" id="SSF88946">
    <property type="entry name" value="Sigma2 domain of RNA polymerase sigma factors"/>
    <property type="match status" value="1"/>
</dbReference>
<dbReference type="InterPro" id="IPR013325">
    <property type="entry name" value="RNA_pol_sigma_r2"/>
</dbReference>
<dbReference type="AlphaFoldDB" id="A0A4R6IEA1"/>
<dbReference type="SUPFAM" id="SSF88659">
    <property type="entry name" value="Sigma3 and sigma4 domains of RNA polymerase sigma factors"/>
    <property type="match status" value="1"/>
</dbReference>
<accession>A0A4R6IEA1</accession>
<proteinExistence type="inferred from homology"/>
<evidence type="ECO:0000256" key="2">
    <source>
        <dbReference type="ARBA" id="ARBA00023015"/>
    </source>
</evidence>
<keyword evidence="8" id="KW-1185">Reference proteome</keyword>
<dbReference type="CDD" id="cd06171">
    <property type="entry name" value="Sigma70_r4"/>
    <property type="match status" value="1"/>
</dbReference>
<dbReference type="InterPro" id="IPR036388">
    <property type="entry name" value="WH-like_DNA-bd_sf"/>
</dbReference>
<keyword evidence="3" id="KW-0731">Sigma factor</keyword>
<evidence type="ECO:0000313" key="8">
    <source>
        <dbReference type="Proteomes" id="UP000295499"/>
    </source>
</evidence>
<comment type="similarity">
    <text evidence="1">Belongs to the sigma-70 factor family. ECF subfamily.</text>
</comment>
<dbReference type="NCBIfam" id="TIGR02937">
    <property type="entry name" value="sigma70-ECF"/>
    <property type="match status" value="1"/>
</dbReference>
<dbReference type="Proteomes" id="UP000295499">
    <property type="component" value="Unassembled WGS sequence"/>
</dbReference>
<protein>
    <submittedName>
        <fullName evidence="7">RNA polymerase sigma-70 factor (ECF subfamily)</fullName>
    </submittedName>
</protein>
<sequence>MAAFSYSALTLPQENPFIKVHLPEQELVDGLKSGQKEAIDRLYKMYSSSLMGIISRIIKFDEIAEDVLQETFLKIWKSIGQYDVSKGRLFTWMSKLARNTAIDQLRSRGQLNSNRNENFEDLVFELDTKHQCLYNPEVIGLKKLLSALTPAQRQIIDLIYFNGYTHLEAAEELNIPIGTVKTRLRLSIITLRKFF</sequence>
<feature type="domain" description="RNA polymerase sigma factor 70 region 4 type 2" evidence="6">
    <location>
        <begin position="141"/>
        <end position="185"/>
    </location>
</feature>
<evidence type="ECO:0000256" key="1">
    <source>
        <dbReference type="ARBA" id="ARBA00010641"/>
    </source>
</evidence>
<dbReference type="GO" id="GO:0016987">
    <property type="term" value="F:sigma factor activity"/>
    <property type="evidence" value="ECO:0007669"/>
    <property type="project" value="UniProtKB-KW"/>
</dbReference>
<keyword evidence="2" id="KW-0805">Transcription regulation</keyword>
<evidence type="ECO:0000256" key="3">
    <source>
        <dbReference type="ARBA" id="ARBA00023082"/>
    </source>
</evidence>
<dbReference type="GO" id="GO:0003677">
    <property type="term" value="F:DNA binding"/>
    <property type="evidence" value="ECO:0007669"/>
    <property type="project" value="InterPro"/>
</dbReference>
<dbReference type="InterPro" id="IPR013324">
    <property type="entry name" value="RNA_pol_sigma_r3/r4-like"/>
</dbReference>
<dbReference type="PANTHER" id="PTHR43133">
    <property type="entry name" value="RNA POLYMERASE ECF-TYPE SIGMA FACTO"/>
    <property type="match status" value="1"/>
</dbReference>
<dbReference type="InterPro" id="IPR014284">
    <property type="entry name" value="RNA_pol_sigma-70_dom"/>
</dbReference>
<evidence type="ECO:0000256" key="4">
    <source>
        <dbReference type="ARBA" id="ARBA00023163"/>
    </source>
</evidence>
<comment type="caution">
    <text evidence="7">The sequence shown here is derived from an EMBL/GenBank/DDBJ whole genome shotgun (WGS) entry which is preliminary data.</text>
</comment>
<evidence type="ECO:0000259" key="6">
    <source>
        <dbReference type="Pfam" id="PF08281"/>
    </source>
</evidence>
<dbReference type="InterPro" id="IPR007627">
    <property type="entry name" value="RNA_pol_sigma70_r2"/>
</dbReference>
<dbReference type="Pfam" id="PF04542">
    <property type="entry name" value="Sigma70_r2"/>
    <property type="match status" value="1"/>
</dbReference>
<keyword evidence="4" id="KW-0804">Transcription</keyword>
<gene>
    <name evidence="7" type="ORF">CLV32_3243</name>
</gene>
<dbReference type="InterPro" id="IPR039425">
    <property type="entry name" value="RNA_pol_sigma-70-like"/>
</dbReference>
<reference evidence="7 8" key="1">
    <citation type="submission" date="2019-03" db="EMBL/GenBank/DDBJ databases">
        <title>Genomic Encyclopedia of Archaeal and Bacterial Type Strains, Phase II (KMG-II): from individual species to whole genera.</title>
        <authorList>
            <person name="Goeker M."/>
        </authorList>
    </citation>
    <scope>NUCLEOTIDE SEQUENCE [LARGE SCALE GENOMIC DNA]</scope>
    <source>
        <strain evidence="7 8">DSM 19034</strain>
    </source>
</reference>
<dbReference type="OrthoDB" id="9790423at2"/>
<organism evidence="7 8">
    <name type="scientific">Pedobacter duraquae</name>
    <dbReference type="NCBI Taxonomy" id="425511"/>
    <lineage>
        <taxon>Bacteria</taxon>
        <taxon>Pseudomonadati</taxon>
        <taxon>Bacteroidota</taxon>
        <taxon>Sphingobacteriia</taxon>
        <taxon>Sphingobacteriales</taxon>
        <taxon>Sphingobacteriaceae</taxon>
        <taxon>Pedobacter</taxon>
    </lineage>
</organism>
<feature type="domain" description="RNA polymerase sigma-70 region 2" evidence="5">
    <location>
        <begin position="42"/>
        <end position="109"/>
    </location>
</feature>
<dbReference type="Gene3D" id="1.10.10.10">
    <property type="entry name" value="Winged helix-like DNA-binding domain superfamily/Winged helix DNA-binding domain"/>
    <property type="match status" value="1"/>
</dbReference>
<dbReference type="Gene3D" id="1.10.1740.10">
    <property type="match status" value="1"/>
</dbReference>
<dbReference type="GO" id="GO:0006352">
    <property type="term" value="P:DNA-templated transcription initiation"/>
    <property type="evidence" value="ECO:0007669"/>
    <property type="project" value="InterPro"/>
</dbReference>
<dbReference type="PANTHER" id="PTHR43133:SF62">
    <property type="entry name" value="RNA POLYMERASE SIGMA FACTOR SIGZ"/>
    <property type="match status" value="1"/>
</dbReference>
<evidence type="ECO:0000259" key="5">
    <source>
        <dbReference type="Pfam" id="PF04542"/>
    </source>
</evidence>
<dbReference type="InterPro" id="IPR013249">
    <property type="entry name" value="RNA_pol_sigma70_r4_t2"/>
</dbReference>
<dbReference type="RefSeq" id="WP_133557245.1">
    <property type="nucleotide sequence ID" value="NZ_SNWM01000004.1"/>
</dbReference>
<dbReference type="Pfam" id="PF08281">
    <property type="entry name" value="Sigma70_r4_2"/>
    <property type="match status" value="1"/>
</dbReference>
<evidence type="ECO:0000313" key="7">
    <source>
        <dbReference type="EMBL" id="TDO20610.1"/>
    </source>
</evidence>
<dbReference type="EMBL" id="SNWM01000004">
    <property type="protein sequence ID" value="TDO20610.1"/>
    <property type="molecule type" value="Genomic_DNA"/>
</dbReference>
<name>A0A4R6IEA1_9SPHI</name>